<dbReference type="RefSeq" id="WP_085795346.1">
    <property type="nucleotide sequence ID" value="NZ_FWFO01000001.1"/>
</dbReference>
<dbReference type="InterPro" id="IPR016181">
    <property type="entry name" value="Acyl_CoA_acyltransferase"/>
</dbReference>
<evidence type="ECO:0000313" key="3">
    <source>
        <dbReference type="Proteomes" id="UP000193077"/>
    </source>
</evidence>
<gene>
    <name evidence="2" type="ORF">TRL7639_01791</name>
</gene>
<dbReference type="InterPro" id="IPR000182">
    <property type="entry name" value="GNAT_dom"/>
</dbReference>
<dbReference type="CDD" id="cd04301">
    <property type="entry name" value="NAT_SF"/>
    <property type="match status" value="1"/>
</dbReference>
<dbReference type="EMBL" id="FWFO01000001">
    <property type="protein sequence ID" value="SLN36722.1"/>
    <property type="molecule type" value="Genomic_DNA"/>
</dbReference>
<dbReference type="Pfam" id="PF00583">
    <property type="entry name" value="Acetyltransf_1"/>
    <property type="match status" value="1"/>
</dbReference>
<feature type="domain" description="N-acetyltransferase" evidence="1">
    <location>
        <begin position="5"/>
        <end position="145"/>
    </location>
</feature>
<dbReference type="Proteomes" id="UP000193077">
    <property type="component" value="Unassembled WGS sequence"/>
</dbReference>
<dbReference type="SUPFAM" id="SSF55729">
    <property type="entry name" value="Acyl-CoA N-acyltransferases (Nat)"/>
    <property type="match status" value="1"/>
</dbReference>
<dbReference type="Gene3D" id="3.40.630.30">
    <property type="match status" value="1"/>
</dbReference>
<sequence length="169" mass="18509">MPRSIEYTTVGSDELSEILAIYPLAFPDEELRPLVKELTTGGWSVLSIAARCEGALIGHCLFTIEQEGALLGPVCVTPNQQFRGVGSSMIKTGLRQLEGLGVRQVFVLGDPSYYGRFGFLPEQRITPPCPIPNDWQDAWRSMTLSDRPALPAGLLPVAAPWRAPALWTD</sequence>
<organism evidence="2 3">
    <name type="scientific">Falsiruegeria litorea R37</name>
    <dbReference type="NCBI Taxonomy" id="1200284"/>
    <lineage>
        <taxon>Bacteria</taxon>
        <taxon>Pseudomonadati</taxon>
        <taxon>Pseudomonadota</taxon>
        <taxon>Alphaproteobacteria</taxon>
        <taxon>Rhodobacterales</taxon>
        <taxon>Roseobacteraceae</taxon>
        <taxon>Falsiruegeria</taxon>
    </lineage>
</organism>
<dbReference type="OrthoDB" id="9797178at2"/>
<dbReference type="PROSITE" id="PS51186">
    <property type="entry name" value="GNAT"/>
    <property type="match status" value="1"/>
</dbReference>
<dbReference type="GO" id="GO:0016747">
    <property type="term" value="F:acyltransferase activity, transferring groups other than amino-acyl groups"/>
    <property type="evidence" value="ECO:0007669"/>
    <property type="project" value="InterPro"/>
</dbReference>
<keyword evidence="3" id="KW-1185">Reference proteome</keyword>
<dbReference type="AlphaFoldDB" id="A0A1Y5SDJ5"/>
<evidence type="ECO:0000313" key="2">
    <source>
        <dbReference type="EMBL" id="SLN36722.1"/>
    </source>
</evidence>
<protein>
    <recommendedName>
        <fullName evidence="1">N-acetyltransferase domain-containing protein</fullName>
    </recommendedName>
</protein>
<proteinExistence type="predicted"/>
<reference evidence="2 3" key="1">
    <citation type="submission" date="2017-03" db="EMBL/GenBank/DDBJ databases">
        <authorList>
            <person name="Afonso C.L."/>
            <person name="Miller P.J."/>
            <person name="Scott M.A."/>
            <person name="Spackman E."/>
            <person name="Goraichik I."/>
            <person name="Dimitrov K.M."/>
            <person name="Suarez D.L."/>
            <person name="Swayne D.E."/>
        </authorList>
    </citation>
    <scope>NUCLEOTIDE SEQUENCE [LARGE SCALE GENOMIC DNA]</scope>
    <source>
        <strain evidence="2 3">CECT 7639</strain>
    </source>
</reference>
<name>A0A1Y5SDJ5_9RHOB</name>
<evidence type="ECO:0000259" key="1">
    <source>
        <dbReference type="PROSITE" id="PS51186"/>
    </source>
</evidence>
<accession>A0A1Y5SDJ5</accession>